<feature type="domain" description="Bacterial Ig-like" evidence="4">
    <location>
        <begin position="805"/>
        <end position="883"/>
    </location>
</feature>
<feature type="region of interest" description="Disordered" evidence="1">
    <location>
        <begin position="521"/>
        <end position="547"/>
    </location>
</feature>
<dbReference type="Proteomes" id="UP001323798">
    <property type="component" value="Chromosome"/>
</dbReference>
<gene>
    <name evidence="5" type="ORF">SM116_03055</name>
</gene>
<feature type="domain" description="Bacterial Ig-like" evidence="4">
    <location>
        <begin position="433"/>
        <end position="510"/>
    </location>
</feature>
<feature type="chain" id="PRO_5045269739" evidence="3">
    <location>
        <begin position="30"/>
        <end position="1117"/>
    </location>
</feature>
<dbReference type="NCBIfam" id="NF033510">
    <property type="entry name" value="Ca_tandemer"/>
    <property type="match status" value="8"/>
</dbReference>
<organism evidence="5 6">
    <name type="scientific">Microbacterium rhizosphaerae</name>
    <dbReference type="NCBI Taxonomy" id="1678237"/>
    <lineage>
        <taxon>Bacteria</taxon>
        <taxon>Bacillati</taxon>
        <taxon>Actinomycetota</taxon>
        <taxon>Actinomycetes</taxon>
        <taxon>Micrococcales</taxon>
        <taxon>Microbacteriaceae</taxon>
        <taxon>Microbacterium</taxon>
    </lineage>
</organism>
<dbReference type="RefSeq" id="WP_320942992.1">
    <property type="nucleotide sequence ID" value="NZ_BAABEU010000011.1"/>
</dbReference>
<dbReference type="InterPro" id="IPR044016">
    <property type="entry name" value="Big_13"/>
</dbReference>
<dbReference type="EMBL" id="CP139368">
    <property type="protein sequence ID" value="WPR90280.1"/>
    <property type="molecule type" value="Genomic_DNA"/>
</dbReference>
<feature type="domain" description="Bacterial Ig-like" evidence="4">
    <location>
        <begin position="338"/>
        <end position="417"/>
    </location>
</feature>
<feature type="domain" description="Bacterial Ig-like" evidence="4">
    <location>
        <begin position="526"/>
        <end position="603"/>
    </location>
</feature>
<feature type="region of interest" description="Disordered" evidence="1">
    <location>
        <begin position="425"/>
        <end position="447"/>
    </location>
</feature>
<evidence type="ECO:0000259" key="4">
    <source>
        <dbReference type="Pfam" id="PF19077"/>
    </source>
</evidence>
<feature type="transmembrane region" description="Helical" evidence="2">
    <location>
        <begin position="1093"/>
        <end position="1112"/>
    </location>
</feature>
<feature type="signal peptide" evidence="3">
    <location>
        <begin position="1"/>
        <end position="29"/>
    </location>
</feature>
<feature type="domain" description="Bacterial Ig-like" evidence="4">
    <location>
        <begin position="713"/>
        <end position="790"/>
    </location>
</feature>
<accession>A0ABZ0SNA8</accession>
<sequence length="1117" mass="107264">MKRSWFAAASAAVLLTIGTIGVAAIPASAAPPSDPWSGSAGGDVADVTTTTAALNVADLGIAVSSAAADSTLVPPVQSSSSNISATAVGLPISVATNTETAPPDAGPVVGGIAASVTGLIDIGAITTTNEAHWSLPTACTTTGVLSAATTQVASLGVLPALDGGILSLGVSQSKGTTSLVQNSGLNYGIQSVGSGTVSGLSVLGGAVTIDVQGNSTLTATASGTSAGATAYVPATVQVTDTATSTTTTLTVGGNITIDVLGVGSVTVTMNTPTSTTTATSATTSVSLLTVDVRVPAAPLPAVTSATVDVLPLHAAATAPAGGIDCPPPAPVITAPTSGQVTGDSTPAVTGTAVAGATVNVDIDNGAQTGTATADGSGSWTFTPSTPLAEGAHTVSATQTVAGTTGPATADVPFTVDTTPPPAPVVVTPADGSSTNDTTPAISGTAEPNSTVTVSIDGSPLEVTATADGSGNWTLIAPTLDPGSYTVDATTTDAAGNVSPVSNTNTFTVDTTPPPAPVVVTPADGSSTNDTTPAISGTAEPGSTVTVSIDGTPLGTTTTADGSGNWTLTAPTLTAGPHTVNATSTDAAGNVSPVSNTNTFTIDTTPPPAPVVVTPADGSSTNDTTPTISGTAEPNSTVSVSIDGAPPLGTTATTDGAGNWTLTAPTLTPGPHTVNATATDAAGNVSPVSNTNTFTIDTTAPPAPVVVTPVDGSSTNNPTPPISGTAEANTTVTVSIDGTPLGTTATTDGSGNWVLASPVLTPGTHTVNATAADAAGNVSAVSNTNTFTIDTTPPTAPIVLTPANGSSTSDTTPMISGLAEPDSTVTVSIDGSPLGTTTTTDGSGNWTLTAPTLTPGSHTVSATATDAAGNISAPSSTNTFTIDTTPPAAPVIVSPADGAILTTNQPPITGTAEANSTVSVIIDGSVAGTATADGSGNWTFTPPAPLSEGGHTVVATATDAAGNVSPQSNQVSFTVDTVPPAAPVITSPANGSTTSDATPPVTGTAEPGSTVTVIIDGSAAGTTTADGEGDWTFTPTTPLSDGTHTISATATDAAGHVGPAASPVTVTIAGVATPPVPTAPSGTLPTTGGEILTAGWLVGSILIGMGVFVVMIARRRVS</sequence>
<dbReference type="Pfam" id="PF19077">
    <property type="entry name" value="Big_13"/>
    <property type="match status" value="8"/>
</dbReference>
<keyword evidence="2" id="KW-0812">Transmembrane</keyword>
<dbReference type="PANTHER" id="PTHR34677">
    <property type="match status" value="1"/>
</dbReference>
<feature type="region of interest" description="Disordered" evidence="1">
    <location>
        <begin position="615"/>
        <end position="638"/>
    </location>
</feature>
<proteinExistence type="predicted"/>
<evidence type="ECO:0000256" key="3">
    <source>
        <dbReference type="SAM" id="SignalP"/>
    </source>
</evidence>
<evidence type="ECO:0000256" key="1">
    <source>
        <dbReference type="SAM" id="MobiDB-lite"/>
    </source>
</evidence>
<evidence type="ECO:0000313" key="5">
    <source>
        <dbReference type="EMBL" id="WPR90280.1"/>
    </source>
</evidence>
<name>A0ABZ0SNA8_9MICO</name>
<keyword evidence="2" id="KW-0472">Membrane</keyword>
<reference evidence="5 6" key="1">
    <citation type="submission" date="2023-11" db="EMBL/GenBank/DDBJ databases">
        <title>Genome sequence of Microbacterium rhizosphaerae KACC 19337.</title>
        <authorList>
            <person name="Choi H."/>
            <person name="Kim S."/>
            <person name="Kim Y."/>
            <person name="Kwon S.-W."/>
            <person name="Heo J."/>
        </authorList>
    </citation>
    <scope>NUCLEOTIDE SEQUENCE [LARGE SCALE GENOMIC DNA]</scope>
    <source>
        <strain evidence="5 6">KACC 19337</strain>
    </source>
</reference>
<evidence type="ECO:0000256" key="2">
    <source>
        <dbReference type="SAM" id="Phobius"/>
    </source>
</evidence>
<feature type="domain" description="Bacterial Ig-like" evidence="4">
    <location>
        <begin position="899"/>
        <end position="976"/>
    </location>
</feature>
<feature type="compositionally biased region" description="Polar residues" evidence="1">
    <location>
        <begin position="431"/>
        <end position="447"/>
    </location>
</feature>
<keyword evidence="6" id="KW-1185">Reference proteome</keyword>
<feature type="domain" description="Bacterial Ig-like" evidence="4">
    <location>
        <begin position="991"/>
        <end position="1066"/>
    </location>
</feature>
<feature type="compositionally biased region" description="Polar residues" evidence="1">
    <location>
        <begin position="986"/>
        <end position="996"/>
    </location>
</feature>
<feature type="compositionally biased region" description="Polar residues" evidence="1">
    <location>
        <begin position="616"/>
        <end position="638"/>
    </location>
</feature>
<dbReference type="PANTHER" id="PTHR34677:SF3">
    <property type="entry name" value="BACTERIAL IG-LIKE DOMAIN-CONTAINING PROTEIN"/>
    <property type="match status" value="1"/>
</dbReference>
<dbReference type="Gene3D" id="2.60.40.1800">
    <property type="match status" value="9"/>
</dbReference>
<feature type="domain" description="Bacterial Ig-like" evidence="4">
    <location>
        <begin position="619"/>
        <end position="697"/>
    </location>
</feature>
<keyword evidence="3" id="KW-0732">Signal</keyword>
<evidence type="ECO:0000313" key="6">
    <source>
        <dbReference type="Proteomes" id="UP001323798"/>
    </source>
</evidence>
<feature type="region of interest" description="Disordered" evidence="1">
    <location>
        <begin position="983"/>
        <end position="1007"/>
    </location>
</feature>
<protein>
    <submittedName>
        <fullName evidence="5">Ig-like domain-containing protein</fullName>
    </submittedName>
</protein>
<keyword evidence="2" id="KW-1133">Transmembrane helix</keyword>
<feature type="compositionally biased region" description="Polar residues" evidence="1">
    <location>
        <begin position="524"/>
        <end position="547"/>
    </location>
</feature>